<feature type="domain" description="AMP-dependent ligase C-terminal" evidence="2">
    <location>
        <begin position="337"/>
        <end position="420"/>
    </location>
</feature>
<dbReference type="Pfam" id="PF00501">
    <property type="entry name" value="AMP-binding"/>
    <property type="match status" value="1"/>
</dbReference>
<reference evidence="3 4" key="1">
    <citation type="submission" date="2020-08" db="EMBL/GenBank/DDBJ databases">
        <title>Genomic Encyclopedia of Type Strains, Phase IV (KMG-IV): sequencing the most valuable type-strain genomes for metagenomic binning, comparative biology and taxonomic classification.</title>
        <authorList>
            <person name="Goeker M."/>
        </authorList>
    </citation>
    <scope>NUCLEOTIDE SEQUENCE [LARGE SCALE GENOMIC DNA]</scope>
    <source>
        <strain evidence="3 4">DSM 12252</strain>
    </source>
</reference>
<dbReference type="GO" id="GO:0047475">
    <property type="term" value="F:phenylacetate-CoA ligase activity"/>
    <property type="evidence" value="ECO:0007669"/>
    <property type="project" value="UniProtKB-EC"/>
</dbReference>
<gene>
    <name evidence="3" type="ORF">HNQ65_000475</name>
</gene>
<dbReference type="EMBL" id="JACHIG010000001">
    <property type="protein sequence ID" value="MBB5030921.1"/>
    <property type="molecule type" value="Genomic_DNA"/>
</dbReference>
<dbReference type="Proteomes" id="UP000590740">
    <property type="component" value="Unassembled WGS sequence"/>
</dbReference>
<keyword evidence="3" id="KW-0436">Ligase</keyword>
<dbReference type="RefSeq" id="WP_184337871.1">
    <property type="nucleotide sequence ID" value="NZ_JACHIG010000001.1"/>
</dbReference>
<dbReference type="Pfam" id="PF14535">
    <property type="entry name" value="AMP-binding_C_2"/>
    <property type="match status" value="1"/>
</dbReference>
<organism evidence="3 4">
    <name type="scientific">Prosthecobacter vanneervenii</name>
    <dbReference type="NCBI Taxonomy" id="48466"/>
    <lineage>
        <taxon>Bacteria</taxon>
        <taxon>Pseudomonadati</taxon>
        <taxon>Verrucomicrobiota</taxon>
        <taxon>Verrucomicrobiia</taxon>
        <taxon>Verrucomicrobiales</taxon>
        <taxon>Verrucomicrobiaceae</taxon>
        <taxon>Prosthecobacter</taxon>
    </lineage>
</organism>
<dbReference type="SUPFAM" id="SSF56801">
    <property type="entry name" value="Acetyl-CoA synthetase-like"/>
    <property type="match status" value="1"/>
</dbReference>
<evidence type="ECO:0000313" key="4">
    <source>
        <dbReference type="Proteomes" id="UP000590740"/>
    </source>
</evidence>
<dbReference type="AlphaFoldDB" id="A0A7W8DIL8"/>
<dbReference type="InterPro" id="IPR042099">
    <property type="entry name" value="ANL_N_sf"/>
</dbReference>
<dbReference type="PANTHER" id="PTHR43845">
    <property type="entry name" value="BLR5969 PROTEIN"/>
    <property type="match status" value="1"/>
</dbReference>
<dbReference type="InterPro" id="IPR045851">
    <property type="entry name" value="AMP-bd_C_sf"/>
</dbReference>
<dbReference type="Gene3D" id="3.30.300.30">
    <property type="match status" value="1"/>
</dbReference>
<protein>
    <submittedName>
        <fullName evidence="3">Phenylacetate-CoA ligase</fullName>
        <ecNumber evidence="3">6.2.1.30</ecNumber>
    </submittedName>
</protein>
<keyword evidence="4" id="KW-1185">Reference proteome</keyword>
<proteinExistence type="predicted"/>
<feature type="domain" description="AMP-dependent synthetase/ligase" evidence="1">
    <location>
        <begin position="94"/>
        <end position="292"/>
    </location>
</feature>
<accession>A0A7W8DIL8</accession>
<evidence type="ECO:0000259" key="1">
    <source>
        <dbReference type="Pfam" id="PF00501"/>
    </source>
</evidence>
<dbReference type="InterPro" id="IPR000873">
    <property type="entry name" value="AMP-dep_synth/lig_dom"/>
</dbReference>
<dbReference type="EC" id="6.2.1.30" evidence="3"/>
<dbReference type="Gene3D" id="3.40.50.12780">
    <property type="entry name" value="N-terminal domain of ligase-like"/>
    <property type="match status" value="1"/>
</dbReference>
<evidence type="ECO:0000259" key="2">
    <source>
        <dbReference type="Pfam" id="PF14535"/>
    </source>
</evidence>
<evidence type="ECO:0000313" key="3">
    <source>
        <dbReference type="EMBL" id="MBB5030921.1"/>
    </source>
</evidence>
<sequence>MSDGPPLIDRVRLRSNQWRKLRSIVLNLATTDSFYGKKIREWELKVSRLNRVEDFIAQVPFTTKADIQADRLAHPPFGTNLTRAIHQYTRFCQTSGTSTGVPMAWVDTPESWDAMLKCWQRVFEAAGLVKGQDRIFFAFSFGPFLGFWTAYEAAAKDFLVIPTGGLSSQARLEAMARYGPTVLCCTPTYALRLGEHIGKLSGISRESLNIKKIIVAGETGGSVPEVRNRLEELWGARVFDHHGMTEVGPVSYETQDLPRQLVVMEESYLAEVVDPKTGVEVPDGECGELILSTLDRTACPLLRYRTGDWVKKKLHRGRLVLEGGILSRVDDMIVVRGVNIYPSAIEAVVRQFPEVVEFMVEQRKVDAMDEIELLIEVDGTTAKSLQKRLEAKLKDTFSLRIPVRLADSNSLPRHEFKARRWRMVQAA</sequence>
<dbReference type="InterPro" id="IPR028154">
    <property type="entry name" value="AMP-dep_Lig_C"/>
</dbReference>
<comment type="caution">
    <text evidence="3">The sequence shown here is derived from an EMBL/GenBank/DDBJ whole genome shotgun (WGS) entry which is preliminary data.</text>
</comment>
<name>A0A7W8DIL8_9BACT</name>
<dbReference type="PANTHER" id="PTHR43845:SF1">
    <property type="entry name" value="BLR5969 PROTEIN"/>
    <property type="match status" value="1"/>
</dbReference>